<dbReference type="EMBL" id="CP133620">
    <property type="protein sequence ID" value="WMV45193.1"/>
    <property type="molecule type" value="Genomic_DNA"/>
</dbReference>
<proteinExistence type="predicted"/>
<protein>
    <submittedName>
        <fullName evidence="1">Uncharacterized protein</fullName>
    </submittedName>
</protein>
<reference evidence="1" key="1">
    <citation type="submission" date="2023-08" db="EMBL/GenBank/DDBJ databases">
        <title>A de novo genome assembly of Solanum verrucosum Schlechtendal, a Mexican diploid species geographically isolated from the other diploid A-genome species in potato relatives.</title>
        <authorList>
            <person name="Hosaka K."/>
        </authorList>
    </citation>
    <scope>NUCLEOTIDE SEQUENCE</scope>
    <source>
        <tissue evidence="1">Young leaves</tissue>
    </source>
</reference>
<accession>A0AAF0UG44</accession>
<keyword evidence="2" id="KW-1185">Reference proteome</keyword>
<dbReference type="Proteomes" id="UP001234989">
    <property type="component" value="Chromosome 9"/>
</dbReference>
<evidence type="ECO:0000313" key="2">
    <source>
        <dbReference type="Proteomes" id="UP001234989"/>
    </source>
</evidence>
<gene>
    <name evidence="1" type="ORF">MTR67_038578</name>
</gene>
<name>A0AAF0UG44_SOLVR</name>
<evidence type="ECO:0000313" key="1">
    <source>
        <dbReference type="EMBL" id="WMV45193.1"/>
    </source>
</evidence>
<organism evidence="1 2">
    <name type="scientific">Solanum verrucosum</name>
    <dbReference type="NCBI Taxonomy" id="315347"/>
    <lineage>
        <taxon>Eukaryota</taxon>
        <taxon>Viridiplantae</taxon>
        <taxon>Streptophyta</taxon>
        <taxon>Embryophyta</taxon>
        <taxon>Tracheophyta</taxon>
        <taxon>Spermatophyta</taxon>
        <taxon>Magnoliopsida</taxon>
        <taxon>eudicotyledons</taxon>
        <taxon>Gunneridae</taxon>
        <taxon>Pentapetalae</taxon>
        <taxon>asterids</taxon>
        <taxon>lamiids</taxon>
        <taxon>Solanales</taxon>
        <taxon>Solanaceae</taxon>
        <taxon>Solanoideae</taxon>
        <taxon>Solaneae</taxon>
        <taxon>Solanum</taxon>
    </lineage>
</organism>
<sequence length="9" mass="1082">MENTNCFHS</sequence>